<organism evidence="2 3">
    <name type="scientific">Fibrella forsythiae</name>
    <dbReference type="NCBI Taxonomy" id="2817061"/>
    <lineage>
        <taxon>Bacteria</taxon>
        <taxon>Pseudomonadati</taxon>
        <taxon>Bacteroidota</taxon>
        <taxon>Cytophagia</taxon>
        <taxon>Cytophagales</taxon>
        <taxon>Spirosomataceae</taxon>
        <taxon>Fibrella</taxon>
    </lineage>
</organism>
<comment type="caution">
    <text evidence="2">The sequence shown here is derived from an EMBL/GenBank/DDBJ whole genome shotgun (WGS) entry which is preliminary data.</text>
</comment>
<dbReference type="EMBL" id="JAFMYW010000007">
    <property type="protein sequence ID" value="MBO0951189.1"/>
    <property type="molecule type" value="Genomic_DNA"/>
</dbReference>
<feature type="compositionally biased region" description="Basic and acidic residues" evidence="1">
    <location>
        <begin position="112"/>
        <end position="128"/>
    </location>
</feature>
<evidence type="ECO:0000313" key="3">
    <source>
        <dbReference type="Proteomes" id="UP000664628"/>
    </source>
</evidence>
<name>A0ABS3JMF7_9BACT</name>
<evidence type="ECO:0000313" key="2">
    <source>
        <dbReference type="EMBL" id="MBO0951189.1"/>
    </source>
</evidence>
<protein>
    <submittedName>
        <fullName evidence="2">Uncharacterized protein</fullName>
    </submittedName>
</protein>
<keyword evidence="3" id="KW-1185">Reference proteome</keyword>
<feature type="region of interest" description="Disordered" evidence="1">
    <location>
        <begin position="103"/>
        <end position="128"/>
    </location>
</feature>
<proteinExistence type="predicted"/>
<dbReference type="Proteomes" id="UP000664628">
    <property type="component" value="Unassembled WGS sequence"/>
</dbReference>
<reference evidence="2 3" key="1">
    <citation type="submission" date="2021-03" db="EMBL/GenBank/DDBJ databases">
        <title>Fibrella sp. HMF5405 genome sequencing and assembly.</title>
        <authorList>
            <person name="Kang H."/>
            <person name="Kim H."/>
            <person name="Bae S."/>
            <person name="Joh K."/>
        </authorList>
    </citation>
    <scope>NUCLEOTIDE SEQUENCE [LARGE SCALE GENOMIC DNA]</scope>
    <source>
        <strain evidence="2 3">HMF5405</strain>
    </source>
</reference>
<sequence>MTRIELVTKYPELIAYLMGIGRVELFPANGEQFSTDFTLRDSEHSNYSEVINEPVDSLVFVSDRISAEELKHITDHGFQFRGVQAETIGYTLAMFGLPTESDTMASGLTDSTYEKPEEEDKGHFLGSS</sequence>
<accession>A0ABS3JMF7</accession>
<evidence type="ECO:0000256" key="1">
    <source>
        <dbReference type="SAM" id="MobiDB-lite"/>
    </source>
</evidence>
<dbReference type="RefSeq" id="WP_207331144.1">
    <property type="nucleotide sequence ID" value="NZ_JAFMYW010000007.1"/>
</dbReference>
<gene>
    <name evidence="2" type="ORF">J2I46_21570</name>
</gene>